<keyword evidence="9 11" id="KW-0234">DNA repair</keyword>
<dbReference type="GO" id="GO:0000724">
    <property type="term" value="P:double-strand break repair via homologous recombination"/>
    <property type="evidence" value="ECO:0007669"/>
    <property type="project" value="TreeGrafter"/>
</dbReference>
<dbReference type="GO" id="GO:0033557">
    <property type="term" value="C:Slx1-Slx4 complex"/>
    <property type="evidence" value="ECO:0007669"/>
    <property type="project" value="UniProtKB-UniRule"/>
</dbReference>
<feature type="region of interest" description="Disordered" evidence="12">
    <location>
        <begin position="263"/>
        <end position="283"/>
    </location>
</feature>
<gene>
    <name evidence="14" type="ORF">CAPTEDRAFT_226573</name>
</gene>
<keyword evidence="16" id="KW-1185">Reference proteome</keyword>
<feature type="domain" description="GIY-YIG" evidence="13">
    <location>
        <begin position="7"/>
        <end position="90"/>
    </location>
</feature>
<reference evidence="16" key="1">
    <citation type="submission" date="2012-12" db="EMBL/GenBank/DDBJ databases">
        <authorList>
            <person name="Hellsten U."/>
            <person name="Grimwood J."/>
            <person name="Chapman J.A."/>
            <person name="Shapiro H."/>
            <person name="Aerts A."/>
            <person name="Otillar R.P."/>
            <person name="Terry A.Y."/>
            <person name="Boore J.L."/>
            <person name="Simakov O."/>
            <person name="Marletaz F."/>
            <person name="Cho S.-J."/>
            <person name="Edsinger-Gonzales E."/>
            <person name="Havlak P."/>
            <person name="Kuo D.-H."/>
            <person name="Larsson T."/>
            <person name="Lv J."/>
            <person name="Arendt D."/>
            <person name="Savage R."/>
            <person name="Osoegawa K."/>
            <person name="de Jong P."/>
            <person name="Lindberg D.R."/>
            <person name="Seaver E.C."/>
            <person name="Weisblat D.A."/>
            <person name="Putnam N.H."/>
            <person name="Grigoriev I.V."/>
            <person name="Rokhsar D.S."/>
        </authorList>
    </citation>
    <scope>NUCLEOTIDE SEQUENCE</scope>
    <source>
        <strain evidence="16">I ESC-2004</strain>
    </source>
</reference>
<keyword evidence="3 11" id="KW-0255">Endonuclease</keyword>
<dbReference type="FunCoup" id="R7T845">
    <property type="interactions" value="752"/>
</dbReference>
<dbReference type="InterPro" id="IPR013083">
    <property type="entry name" value="Znf_RING/FYVE/PHD"/>
</dbReference>
<keyword evidence="10 11" id="KW-0539">Nucleus</keyword>
<evidence type="ECO:0000256" key="3">
    <source>
        <dbReference type="ARBA" id="ARBA00022759"/>
    </source>
</evidence>
<dbReference type="PANTHER" id="PTHR20208">
    <property type="entry name" value="STRUCTURE-SPECIFIC ENDONUCLEASE SUBUNIT SLX1"/>
    <property type="match status" value="1"/>
</dbReference>
<dbReference type="HOGENOM" id="CLU_030739_0_0_1"/>
<reference evidence="15" key="3">
    <citation type="submission" date="2015-06" db="UniProtKB">
        <authorList>
            <consortium name="EnsemblMetazoa"/>
        </authorList>
    </citation>
    <scope>IDENTIFICATION</scope>
</reference>
<evidence type="ECO:0000256" key="1">
    <source>
        <dbReference type="ARBA" id="ARBA00022722"/>
    </source>
</evidence>
<evidence type="ECO:0000256" key="9">
    <source>
        <dbReference type="ARBA" id="ARBA00023204"/>
    </source>
</evidence>
<dbReference type="EnsemblMetazoa" id="CapteT226573">
    <property type="protein sequence ID" value="CapteP226573"/>
    <property type="gene ID" value="CapteG226573"/>
</dbReference>
<evidence type="ECO:0000256" key="8">
    <source>
        <dbReference type="ARBA" id="ARBA00023172"/>
    </source>
</evidence>
<name>R7T845_CAPTE</name>
<dbReference type="Gene3D" id="3.40.1440.10">
    <property type="entry name" value="GIY-YIG endonuclease"/>
    <property type="match status" value="1"/>
</dbReference>
<keyword evidence="1 11" id="KW-0540">Nuclease</keyword>
<dbReference type="Pfam" id="PF21202">
    <property type="entry name" value="SLX1_C"/>
    <property type="match status" value="1"/>
</dbReference>
<keyword evidence="8 11" id="KW-0233">DNA recombination</keyword>
<protein>
    <recommendedName>
        <fullName evidence="11">Structure-specific endonuclease subunit SLX1 homolog</fullName>
        <ecNumber evidence="11">3.1.-.-</ecNumber>
    </recommendedName>
</protein>
<evidence type="ECO:0000313" key="15">
    <source>
        <dbReference type="EnsemblMetazoa" id="CapteP226573"/>
    </source>
</evidence>
<dbReference type="PANTHER" id="PTHR20208:SF10">
    <property type="entry name" value="STRUCTURE-SPECIFIC ENDONUCLEASE SUBUNIT SLX1"/>
    <property type="match status" value="1"/>
</dbReference>
<evidence type="ECO:0000256" key="10">
    <source>
        <dbReference type="ARBA" id="ARBA00023242"/>
    </source>
</evidence>
<keyword evidence="7" id="KW-0862">Zinc</keyword>
<comment type="cofactor">
    <cofactor evidence="11">
        <name>a divalent metal cation</name>
        <dbReference type="ChEBI" id="CHEBI:60240"/>
    </cofactor>
</comment>
<dbReference type="GO" id="GO:0017108">
    <property type="term" value="F:5'-flap endonuclease activity"/>
    <property type="evidence" value="ECO:0007669"/>
    <property type="project" value="InterPro"/>
</dbReference>
<keyword evidence="4 11" id="KW-0227">DNA damage</keyword>
<evidence type="ECO:0000313" key="14">
    <source>
        <dbReference type="EMBL" id="ELT87595.1"/>
    </source>
</evidence>
<dbReference type="InterPro" id="IPR000305">
    <property type="entry name" value="GIY-YIG_endonuc"/>
</dbReference>
<accession>R7T845</accession>
<organism evidence="14">
    <name type="scientific">Capitella teleta</name>
    <name type="common">Polychaete worm</name>
    <dbReference type="NCBI Taxonomy" id="283909"/>
    <lineage>
        <taxon>Eukaryota</taxon>
        <taxon>Metazoa</taxon>
        <taxon>Spiralia</taxon>
        <taxon>Lophotrochozoa</taxon>
        <taxon>Annelida</taxon>
        <taxon>Polychaeta</taxon>
        <taxon>Sedentaria</taxon>
        <taxon>Scolecida</taxon>
        <taxon>Capitellidae</taxon>
        <taxon>Capitella</taxon>
    </lineage>
</organism>
<comment type="similarity">
    <text evidence="11">Belongs to the SLX1 family.</text>
</comment>
<dbReference type="Pfam" id="PF01541">
    <property type="entry name" value="GIY-YIG"/>
    <property type="match status" value="1"/>
</dbReference>
<dbReference type="AlphaFoldDB" id="R7T845"/>
<keyword evidence="5" id="KW-0863">Zinc-finger</keyword>
<evidence type="ECO:0000256" key="11">
    <source>
        <dbReference type="HAMAP-Rule" id="MF_03100"/>
    </source>
</evidence>
<dbReference type="FunFam" id="3.40.1440.10:FF:000008">
    <property type="entry name" value="Structure-specific endonuclease subunit SLX1 homolog"/>
    <property type="match status" value="1"/>
</dbReference>
<comment type="function">
    <text evidence="11">Catalytic subunit of a heterodimeric structure-specific endonuclease that resolves DNA secondary structures generated during DNA repair and recombination. Has endonuclease activity towards branched DNA substrates, introducing single-strand cuts in duplex DNA close to junctions with ss-DNA.</text>
</comment>
<sequence>MVHEIENFFGVYILYNVNPRYKGQTYIGFTVDPNRRVKQHNTGRHAGGAKRTDGRGPWEMVIIVHGFPNKISALGFEWAWQNPHKSRRLKHVNRKQKTEDPFQFRLRVVCEMLRSGPWTRLPLTFRWLKQQYTVDFDPRYMPPKHMPVAYGPVKVTQVQSEVNSEHEGQISKCCVCHLPVLVRKPLGNFTLNGINQQSDADLLKCLKPSCDMASHLKCLARLFLSSSTQLLPIDGPCPKCKTTVLWGDLIRAKRGCYQKYQDGGEDEDVDSDHWADELQTQIS</sequence>
<dbReference type="HAMAP" id="MF_03100">
    <property type="entry name" value="Endonuc_su_Slx1"/>
    <property type="match status" value="1"/>
</dbReference>
<evidence type="ECO:0000256" key="7">
    <source>
        <dbReference type="ARBA" id="ARBA00022833"/>
    </source>
</evidence>
<comment type="caution">
    <text evidence="11">Lacks conserved residue(s) required for the propagation of feature annotation.</text>
</comment>
<dbReference type="EMBL" id="AMQN01003600">
    <property type="status" value="NOT_ANNOTATED_CDS"/>
    <property type="molecule type" value="Genomic_DNA"/>
</dbReference>
<dbReference type="Proteomes" id="UP000014760">
    <property type="component" value="Unassembled WGS sequence"/>
</dbReference>
<dbReference type="InterPro" id="IPR048749">
    <property type="entry name" value="SLX1_C"/>
</dbReference>
<dbReference type="OMA" id="HNRGCDF"/>
<evidence type="ECO:0000256" key="2">
    <source>
        <dbReference type="ARBA" id="ARBA00022723"/>
    </source>
</evidence>
<comment type="subunit">
    <text evidence="11">Forms a heterodimer with a member of the SLX4 family.</text>
</comment>
<dbReference type="CDD" id="cd10455">
    <property type="entry name" value="GIY-YIG_SLX1"/>
    <property type="match status" value="1"/>
</dbReference>
<dbReference type="SMART" id="SM00465">
    <property type="entry name" value="GIYc"/>
    <property type="match status" value="1"/>
</dbReference>
<reference evidence="14 16" key="2">
    <citation type="journal article" date="2013" name="Nature">
        <title>Insights into bilaterian evolution from three spiralian genomes.</title>
        <authorList>
            <person name="Simakov O."/>
            <person name="Marletaz F."/>
            <person name="Cho S.J."/>
            <person name="Edsinger-Gonzales E."/>
            <person name="Havlak P."/>
            <person name="Hellsten U."/>
            <person name="Kuo D.H."/>
            <person name="Larsson T."/>
            <person name="Lv J."/>
            <person name="Arendt D."/>
            <person name="Savage R."/>
            <person name="Osoegawa K."/>
            <person name="de Jong P."/>
            <person name="Grimwood J."/>
            <person name="Chapman J.A."/>
            <person name="Shapiro H."/>
            <person name="Aerts A."/>
            <person name="Otillar R.P."/>
            <person name="Terry A.Y."/>
            <person name="Boore J.L."/>
            <person name="Grigoriev I.V."/>
            <person name="Lindberg D.R."/>
            <person name="Seaver E.C."/>
            <person name="Weisblat D.A."/>
            <person name="Putnam N.H."/>
            <person name="Rokhsar D.S."/>
        </authorList>
    </citation>
    <scope>NUCLEOTIDE SEQUENCE</scope>
    <source>
        <strain evidence="14 16">I ESC-2004</strain>
    </source>
</reference>
<dbReference type="EC" id="3.1.-.-" evidence="11"/>
<dbReference type="EMBL" id="KB312243">
    <property type="protein sequence ID" value="ELT87595.1"/>
    <property type="molecule type" value="Genomic_DNA"/>
</dbReference>
<evidence type="ECO:0000256" key="4">
    <source>
        <dbReference type="ARBA" id="ARBA00022763"/>
    </source>
</evidence>
<evidence type="ECO:0000256" key="6">
    <source>
        <dbReference type="ARBA" id="ARBA00022801"/>
    </source>
</evidence>
<dbReference type="PROSITE" id="PS50164">
    <property type="entry name" value="GIY_YIG"/>
    <property type="match status" value="1"/>
</dbReference>
<dbReference type="OrthoDB" id="24645at2759"/>
<dbReference type="GO" id="GO:0008270">
    <property type="term" value="F:zinc ion binding"/>
    <property type="evidence" value="ECO:0007669"/>
    <property type="project" value="UniProtKB-KW"/>
</dbReference>
<evidence type="ECO:0000313" key="16">
    <source>
        <dbReference type="Proteomes" id="UP000014760"/>
    </source>
</evidence>
<dbReference type="Gene3D" id="3.30.40.10">
    <property type="entry name" value="Zinc/RING finger domain, C3HC4 (zinc finger)"/>
    <property type="match status" value="1"/>
</dbReference>
<evidence type="ECO:0000256" key="12">
    <source>
        <dbReference type="SAM" id="MobiDB-lite"/>
    </source>
</evidence>
<dbReference type="SUPFAM" id="SSF82771">
    <property type="entry name" value="GIY-YIG endonuclease"/>
    <property type="match status" value="1"/>
</dbReference>
<dbReference type="InterPro" id="IPR035901">
    <property type="entry name" value="GIY-YIG_endonuc_sf"/>
</dbReference>
<dbReference type="STRING" id="283909.R7T845"/>
<evidence type="ECO:0000256" key="5">
    <source>
        <dbReference type="ARBA" id="ARBA00022771"/>
    </source>
</evidence>
<evidence type="ECO:0000259" key="13">
    <source>
        <dbReference type="PROSITE" id="PS50164"/>
    </source>
</evidence>
<comment type="subcellular location">
    <subcellularLocation>
        <location evidence="11">Nucleus</location>
    </subcellularLocation>
</comment>
<dbReference type="GO" id="GO:0008821">
    <property type="term" value="F:crossover junction DNA endonuclease activity"/>
    <property type="evidence" value="ECO:0007669"/>
    <property type="project" value="TreeGrafter"/>
</dbReference>
<dbReference type="InterPro" id="IPR050381">
    <property type="entry name" value="SLX1_endonuclease"/>
</dbReference>
<keyword evidence="2" id="KW-0479">Metal-binding</keyword>
<keyword evidence="6 11" id="KW-0378">Hydrolase</keyword>
<proteinExistence type="inferred from homology"/>
<dbReference type="InterPro" id="IPR027520">
    <property type="entry name" value="Slx1"/>
</dbReference>